<organism evidence="2 3">
    <name type="scientific">Plasmodiophora brassicae</name>
    <name type="common">Clubroot disease agent</name>
    <dbReference type="NCBI Taxonomy" id="37360"/>
    <lineage>
        <taxon>Eukaryota</taxon>
        <taxon>Sar</taxon>
        <taxon>Rhizaria</taxon>
        <taxon>Endomyxa</taxon>
        <taxon>Phytomyxea</taxon>
        <taxon>Plasmodiophorida</taxon>
        <taxon>Plasmodiophoridae</taxon>
        <taxon>Plasmodiophora</taxon>
    </lineage>
</organism>
<evidence type="ECO:0000259" key="1">
    <source>
        <dbReference type="Pfam" id="PF03537"/>
    </source>
</evidence>
<dbReference type="InterPro" id="IPR013785">
    <property type="entry name" value="Aldolase_TIM"/>
</dbReference>
<dbReference type="OrthoDB" id="2108802at2759"/>
<dbReference type="AlphaFoldDB" id="A0A0G4IJ41"/>
<keyword evidence="3" id="KW-1185">Reference proteome</keyword>
<dbReference type="Gene3D" id="3.20.20.70">
    <property type="entry name" value="Aldolase class I"/>
    <property type="match status" value="1"/>
</dbReference>
<dbReference type="EMBL" id="CDSF01000012">
    <property type="protein sequence ID" value="CEO95095.1"/>
    <property type="molecule type" value="Genomic_DNA"/>
</dbReference>
<gene>
    <name evidence="2" type="ORF">PBRA_009627</name>
</gene>
<sequence>MGITRALALATVTGLYGTIVANTTWTRPQWELAFKTVPNVATSNVPVWDVNHEQLAPSNIPALMSALRANNRYIICYVNVGSLDTPGEFFLDIRRNETRALVKARLQRMASYGCHAIEPDNLDSYSFSNGFGLTVNDAMDYMSWVAASVHDLGMAVGLKNCGDLVTPYNVPGAHVRVRCRRVLRRIPGQL</sequence>
<dbReference type="PANTHER" id="PTHR35273:SF2">
    <property type="entry name" value="ALPHA-GALACTOSIDASE"/>
    <property type="match status" value="1"/>
</dbReference>
<dbReference type="PANTHER" id="PTHR35273">
    <property type="entry name" value="ALPHA-1,4 POLYGALACTOSAMINIDASE, PUTATIVE (AFU_ORTHOLOGUE AFUA_3G07890)-RELATED"/>
    <property type="match status" value="1"/>
</dbReference>
<dbReference type="Pfam" id="PF03537">
    <property type="entry name" value="Glyco_hydro_114"/>
    <property type="match status" value="1"/>
</dbReference>
<accession>A0A0G4IJ41</accession>
<reference evidence="2 3" key="1">
    <citation type="submission" date="2015-02" db="EMBL/GenBank/DDBJ databases">
        <authorList>
            <person name="Chooi Y.-H."/>
        </authorList>
    </citation>
    <scope>NUCLEOTIDE SEQUENCE [LARGE SCALE GENOMIC DNA]</scope>
    <source>
        <strain evidence="2">E3</strain>
    </source>
</reference>
<dbReference type="SUPFAM" id="SSF51445">
    <property type="entry name" value="(Trans)glycosidases"/>
    <property type="match status" value="1"/>
</dbReference>
<name>A0A0G4IJ41_PLABS</name>
<proteinExistence type="predicted"/>
<evidence type="ECO:0000313" key="3">
    <source>
        <dbReference type="Proteomes" id="UP000039324"/>
    </source>
</evidence>
<dbReference type="InterPro" id="IPR004352">
    <property type="entry name" value="GH114_TIM-barrel"/>
</dbReference>
<dbReference type="STRING" id="37360.A0A0G4IJ41"/>
<evidence type="ECO:0000313" key="2">
    <source>
        <dbReference type="EMBL" id="CEO95095.1"/>
    </source>
</evidence>
<protein>
    <recommendedName>
        <fullName evidence="1">Glycoside-hydrolase family GH114 TIM-barrel domain-containing protein</fullName>
    </recommendedName>
</protein>
<dbReference type="InterPro" id="IPR017853">
    <property type="entry name" value="GH"/>
</dbReference>
<feature type="domain" description="Glycoside-hydrolase family GH114 TIM-barrel" evidence="1">
    <location>
        <begin position="86"/>
        <end position="166"/>
    </location>
</feature>
<dbReference type="Proteomes" id="UP000039324">
    <property type="component" value="Unassembled WGS sequence"/>
</dbReference>